<feature type="region of interest" description="Disordered" evidence="1">
    <location>
        <begin position="165"/>
        <end position="188"/>
    </location>
</feature>
<feature type="transmembrane region" description="Helical" evidence="2">
    <location>
        <begin position="72"/>
        <end position="94"/>
    </location>
</feature>
<name>A0ABS2L3S9_9MICO</name>
<dbReference type="InterPro" id="IPR025889">
    <property type="entry name" value="GSP17M-like_dom"/>
</dbReference>
<comment type="caution">
    <text evidence="4">The sequence shown here is derived from an EMBL/GenBank/DDBJ whole genome shotgun (WGS) entry which is preliminary data.</text>
</comment>
<organism evidence="4 5">
    <name type="scientific">Subtercola frigoramans</name>
    <dbReference type="NCBI Taxonomy" id="120298"/>
    <lineage>
        <taxon>Bacteria</taxon>
        <taxon>Bacillati</taxon>
        <taxon>Actinomycetota</taxon>
        <taxon>Actinomycetes</taxon>
        <taxon>Micrococcales</taxon>
        <taxon>Microbacteriaceae</taxon>
        <taxon>Subtercola</taxon>
    </lineage>
</organism>
<reference evidence="4 5" key="1">
    <citation type="submission" date="2021-01" db="EMBL/GenBank/DDBJ databases">
        <title>Sequencing the genomes of 1000 actinobacteria strains.</title>
        <authorList>
            <person name="Klenk H.-P."/>
        </authorList>
    </citation>
    <scope>NUCLEOTIDE SEQUENCE [LARGE SCALE GENOMIC DNA]</scope>
    <source>
        <strain evidence="4 5">DSM 13057</strain>
    </source>
</reference>
<dbReference type="Proteomes" id="UP000776164">
    <property type="component" value="Unassembled WGS sequence"/>
</dbReference>
<keyword evidence="2" id="KW-0472">Membrane</keyword>
<dbReference type="Pfam" id="PF11181">
    <property type="entry name" value="YflT"/>
    <property type="match status" value="1"/>
</dbReference>
<sequence length="188" mass="20108">MTNQMPGMGRNPRTTPRIPRGEIVQTFETYEDAQQAVDVLARSDFPVNQLAIIGSDLKTVENVTGKLSYGRAALAGAFSGAWMGLFFGLLLVIFSPNATSFGFVAAAILIGAGFGMLFGIVSYTITRRRRDFTSTMQVVATSYSILADPEVANRARNIIAPDATWGQAQAPHPSDPPAPHPSDPPPAL</sequence>
<evidence type="ECO:0000259" key="3">
    <source>
        <dbReference type="Pfam" id="PF11181"/>
    </source>
</evidence>
<accession>A0ABS2L3S9</accession>
<keyword evidence="5" id="KW-1185">Reference proteome</keyword>
<evidence type="ECO:0000256" key="2">
    <source>
        <dbReference type="SAM" id="Phobius"/>
    </source>
</evidence>
<evidence type="ECO:0000313" key="5">
    <source>
        <dbReference type="Proteomes" id="UP000776164"/>
    </source>
</evidence>
<keyword evidence="2" id="KW-1133">Transmembrane helix</keyword>
<keyword evidence="2" id="KW-0812">Transmembrane</keyword>
<protein>
    <recommendedName>
        <fullName evidence="3">General stress protein 17M-like domain-containing protein</fullName>
    </recommendedName>
</protein>
<feature type="domain" description="General stress protein 17M-like" evidence="3">
    <location>
        <begin position="23"/>
        <end position="111"/>
    </location>
</feature>
<gene>
    <name evidence="4" type="ORF">JOE66_001395</name>
</gene>
<dbReference type="RefSeq" id="WP_307827092.1">
    <property type="nucleotide sequence ID" value="NZ_BAAAHT010000013.1"/>
</dbReference>
<feature type="transmembrane region" description="Helical" evidence="2">
    <location>
        <begin position="100"/>
        <end position="126"/>
    </location>
</feature>
<evidence type="ECO:0000313" key="4">
    <source>
        <dbReference type="EMBL" id="MBM7471761.1"/>
    </source>
</evidence>
<evidence type="ECO:0000256" key="1">
    <source>
        <dbReference type="SAM" id="MobiDB-lite"/>
    </source>
</evidence>
<dbReference type="EMBL" id="JAFBBU010000001">
    <property type="protein sequence ID" value="MBM7471761.1"/>
    <property type="molecule type" value="Genomic_DNA"/>
</dbReference>
<feature type="compositionally biased region" description="Pro residues" evidence="1">
    <location>
        <begin position="173"/>
        <end position="188"/>
    </location>
</feature>
<proteinExistence type="predicted"/>